<feature type="binding site" evidence="14">
    <location>
        <position position="220"/>
    </location>
    <ligand>
        <name>ATP</name>
        <dbReference type="ChEBI" id="CHEBI:30616"/>
    </ligand>
</feature>
<evidence type="ECO:0000256" key="1">
    <source>
        <dbReference type="ARBA" id="ARBA00004496"/>
    </source>
</evidence>
<dbReference type="Gene3D" id="3.40.50.11030">
    <property type="entry name" value="Threonylcarbamoyl-AMP synthase, C-terminal domain"/>
    <property type="match status" value="1"/>
</dbReference>
<evidence type="ECO:0000256" key="14">
    <source>
        <dbReference type="PIRSR" id="PIRSR004930-1"/>
    </source>
</evidence>
<dbReference type="GO" id="GO:0003725">
    <property type="term" value="F:double-stranded RNA binding"/>
    <property type="evidence" value="ECO:0007669"/>
    <property type="project" value="UniProtKB-UniRule"/>
</dbReference>
<evidence type="ECO:0000256" key="8">
    <source>
        <dbReference type="ARBA" id="ARBA00022695"/>
    </source>
</evidence>
<dbReference type="Pfam" id="PF01300">
    <property type="entry name" value="Sua5_yciO_yrdC"/>
    <property type="match status" value="1"/>
</dbReference>
<evidence type="ECO:0000256" key="6">
    <source>
        <dbReference type="ARBA" id="ARBA00022679"/>
    </source>
</evidence>
<dbReference type="GO" id="GO:0061710">
    <property type="term" value="F:L-threonylcarbamoyladenylate synthase"/>
    <property type="evidence" value="ECO:0007669"/>
    <property type="project" value="UniProtKB-EC"/>
</dbReference>
<feature type="binding site" evidence="14">
    <location>
        <position position="172"/>
    </location>
    <ligand>
        <name>L-threonine</name>
        <dbReference type="ChEBI" id="CHEBI:57926"/>
    </ligand>
</feature>
<evidence type="ECO:0000256" key="10">
    <source>
        <dbReference type="ARBA" id="ARBA00022840"/>
    </source>
</evidence>
<feature type="binding site" evidence="14">
    <location>
        <position position="49"/>
    </location>
    <ligand>
        <name>ATP</name>
        <dbReference type="ChEBI" id="CHEBI:30616"/>
    </ligand>
</feature>
<dbReference type="Proteomes" id="UP000076079">
    <property type="component" value="Chromosome"/>
</dbReference>
<reference evidence="16 17" key="1">
    <citation type="journal article" date="2016" name="Genome Announc.">
        <title>First Complete Genome Sequence of a Subdivision 6 Acidobacterium Strain.</title>
        <authorList>
            <person name="Huang S."/>
            <person name="Vieira S."/>
            <person name="Bunk B."/>
            <person name="Riedel T."/>
            <person name="Sproer C."/>
            <person name="Overmann J."/>
        </authorList>
    </citation>
    <scope>NUCLEOTIDE SEQUENCE [LARGE SCALE GENOMIC DNA]</scope>
    <source>
        <strain evidence="17">DSM 100886 HEG_-6_39</strain>
    </source>
</reference>
<dbReference type="PATRIC" id="fig|1813736.3.peg.4364"/>
<feature type="binding site" evidence="14">
    <location>
        <position position="112"/>
    </location>
    <ligand>
        <name>L-threonine</name>
        <dbReference type="ChEBI" id="CHEBI:57926"/>
    </ligand>
</feature>
<dbReference type="GO" id="GO:0005524">
    <property type="term" value="F:ATP binding"/>
    <property type="evidence" value="ECO:0007669"/>
    <property type="project" value="UniProtKB-UniRule"/>
</dbReference>
<comment type="subcellular location">
    <subcellularLocation>
        <location evidence="1 13">Cytoplasm</location>
    </subcellularLocation>
</comment>
<evidence type="ECO:0000256" key="11">
    <source>
        <dbReference type="ARBA" id="ARBA00029774"/>
    </source>
</evidence>
<dbReference type="STRING" id="1855912.LuPra_04126"/>
<evidence type="ECO:0000256" key="5">
    <source>
        <dbReference type="ARBA" id="ARBA00022490"/>
    </source>
</evidence>
<comment type="function">
    <text evidence="13">Required for the formation of a threonylcarbamoyl group on adenosine at position 37 (t(6)A37) in tRNAs that read codons beginning with adenine.</text>
</comment>
<feature type="domain" description="YrdC-like" evidence="15">
    <location>
        <begin position="4"/>
        <end position="190"/>
    </location>
</feature>
<dbReference type="KEGG" id="abac:LuPra_04126"/>
<keyword evidence="10 13" id="KW-0067">ATP-binding</keyword>
<evidence type="ECO:0000256" key="3">
    <source>
        <dbReference type="ARBA" id="ARBA00012584"/>
    </source>
</evidence>
<dbReference type="InterPro" id="IPR038385">
    <property type="entry name" value="Sua5/YwlC_C"/>
</dbReference>
<dbReference type="PIRSF" id="PIRSF004930">
    <property type="entry name" value="Tln_factor_SUA5"/>
    <property type="match status" value="1"/>
</dbReference>
<evidence type="ECO:0000256" key="4">
    <source>
        <dbReference type="ARBA" id="ARBA00015492"/>
    </source>
</evidence>
<dbReference type="GO" id="GO:0008033">
    <property type="term" value="P:tRNA processing"/>
    <property type="evidence" value="ECO:0007669"/>
    <property type="project" value="UniProtKB-KW"/>
</dbReference>
<keyword evidence="5 13" id="KW-0963">Cytoplasm</keyword>
<feature type="binding site" evidence="14">
    <location>
        <position position="142"/>
    </location>
    <ligand>
        <name>L-threonine</name>
        <dbReference type="ChEBI" id="CHEBI:57926"/>
    </ligand>
</feature>
<dbReference type="OrthoDB" id="9814580at2"/>
<dbReference type="InterPro" id="IPR006070">
    <property type="entry name" value="Sua5-like_dom"/>
</dbReference>
<feature type="binding site" evidence="14">
    <location>
        <position position="58"/>
    </location>
    <ligand>
        <name>L-threonine</name>
        <dbReference type="ChEBI" id="CHEBI:57926"/>
    </ligand>
</feature>
<evidence type="ECO:0000256" key="13">
    <source>
        <dbReference type="PIRNR" id="PIRNR004930"/>
    </source>
</evidence>
<dbReference type="EC" id="2.7.7.87" evidence="3 13"/>
<evidence type="ECO:0000256" key="12">
    <source>
        <dbReference type="ARBA" id="ARBA00048366"/>
    </source>
</evidence>
<dbReference type="AlphaFoldDB" id="A0A143PRS7"/>
<sequence>MVGPDEIAAAVAALQAGDVIGLPTETVYGLAGDASNPVAVARIFAIKGRPSSHPVIVHLPDVAQVPRWARETPAAATALMQRFWPGPLTIVLPRRASVSAAVTGGQDTVALRVPAHPVARQVLDAFGGGLAAPSANRYGRISPTTAAHVRADLGNEVRIVLDGGPSEVGLESTIVACIGQQISILRPGRVGAEAIEAVVGPVSGASPVAPRVPGSVASHYAPHTPLEIVEAVALDDAVAAHARAGRRIAVLAPGERPNPAAAWRSAATDSEGYGRALYDHLRRLDEVGADVILVVRPPDGPEWLAIHDRIRRAAARPR</sequence>
<comment type="similarity">
    <text evidence="2 13">Belongs to the SUA5 family.</text>
</comment>
<evidence type="ECO:0000313" key="16">
    <source>
        <dbReference type="EMBL" id="AMY10883.1"/>
    </source>
</evidence>
<evidence type="ECO:0000256" key="7">
    <source>
        <dbReference type="ARBA" id="ARBA00022694"/>
    </source>
</evidence>
<feature type="binding site" evidence="14">
    <location>
        <position position="26"/>
    </location>
    <ligand>
        <name>L-threonine</name>
        <dbReference type="ChEBI" id="CHEBI:57926"/>
    </ligand>
</feature>
<feature type="binding site" evidence="14">
    <location>
        <position position="108"/>
    </location>
    <ligand>
        <name>ATP</name>
        <dbReference type="ChEBI" id="CHEBI:30616"/>
    </ligand>
</feature>
<dbReference type="Pfam" id="PF03481">
    <property type="entry name" value="Sua5_C"/>
    <property type="match status" value="1"/>
</dbReference>
<dbReference type="RefSeq" id="WP_110172482.1">
    <property type="nucleotide sequence ID" value="NZ_CP015136.1"/>
</dbReference>
<dbReference type="PROSITE" id="PS51163">
    <property type="entry name" value="YRDC"/>
    <property type="match status" value="1"/>
</dbReference>
<keyword evidence="17" id="KW-1185">Reference proteome</keyword>
<evidence type="ECO:0000259" key="15">
    <source>
        <dbReference type="PROSITE" id="PS51163"/>
    </source>
</evidence>
<reference evidence="17" key="2">
    <citation type="submission" date="2016-04" db="EMBL/GenBank/DDBJ databases">
        <title>First Complete Genome Sequence of a Subdivision 6 Acidobacterium.</title>
        <authorList>
            <person name="Huang S."/>
            <person name="Vieira S."/>
            <person name="Bunk B."/>
            <person name="Riedel T."/>
            <person name="Sproeer C."/>
            <person name="Overmann J."/>
        </authorList>
    </citation>
    <scope>NUCLEOTIDE SEQUENCE [LARGE SCALE GENOMIC DNA]</scope>
    <source>
        <strain evidence="17">DSM 100886 HEG_-6_39</strain>
    </source>
</reference>
<keyword evidence="6 13" id="KW-0808">Transferase</keyword>
<evidence type="ECO:0000313" key="17">
    <source>
        <dbReference type="Proteomes" id="UP000076079"/>
    </source>
</evidence>
<dbReference type="GO" id="GO:0005737">
    <property type="term" value="C:cytoplasm"/>
    <property type="evidence" value="ECO:0007669"/>
    <property type="project" value="UniProtKB-SubCell"/>
</dbReference>
<accession>A0A143PRS7</accession>
<dbReference type="PANTHER" id="PTHR17490">
    <property type="entry name" value="SUA5"/>
    <property type="match status" value="1"/>
</dbReference>
<dbReference type="InterPro" id="IPR017945">
    <property type="entry name" value="DHBP_synth_RibB-like_a/b_dom"/>
</dbReference>
<dbReference type="InterPro" id="IPR010923">
    <property type="entry name" value="T(6)A37_SUA5"/>
</dbReference>
<proteinExistence type="inferred from homology"/>
<keyword evidence="9 13" id="KW-0547">Nucleotide-binding</keyword>
<feature type="binding site" evidence="14">
    <location>
        <position position="134"/>
    </location>
    <ligand>
        <name>ATP</name>
        <dbReference type="ChEBI" id="CHEBI:30616"/>
    </ligand>
</feature>
<feature type="binding site" evidence="14">
    <location>
        <position position="186"/>
    </location>
    <ligand>
        <name>ATP</name>
        <dbReference type="ChEBI" id="CHEBI:30616"/>
    </ligand>
</feature>
<comment type="catalytic activity">
    <reaction evidence="12 13">
        <text>L-threonine + hydrogencarbonate + ATP = L-threonylcarbamoyladenylate + diphosphate + H2O</text>
        <dbReference type="Rhea" id="RHEA:36407"/>
        <dbReference type="ChEBI" id="CHEBI:15377"/>
        <dbReference type="ChEBI" id="CHEBI:17544"/>
        <dbReference type="ChEBI" id="CHEBI:30616"/>
        <dbReference type="ChEBI" id="CHEBI:33019"/>
        <dbReference type="ChEBI" id="CHEBI:57926"/>
        <dbReference type="ChEBI" id="CHEBI:73682"/>
        <dbReference type="EC" id="2.7.7.87"/>
    </reaction>
</comment>
<feature type="binding site" evidence="14">
    <location>
        <position position="132"/>
    </location>
    <ligand>
        <name>L-threonine</name>
        <dbReference type="ChEBI" id="CHEBI:57926"/>
    </ligand>
</feature>
<dbReference type="EMBL" id="CP015136">
    <property type="protein sequence ID" value="AMY10883.1"/>
    <property type="molecule type" value="Genomic_DNA"/>
</dbReference>
<dbReference type="FunFam" id="3.90.870.10:FF:000009">
    <property type="entry name" value="Threonylcarbamoyl-AMP synthase, putative"/>
    <property type="match status" value="1"/>
</dbReference>
<keyword evidence="8 13" id="KW-0548">Nucleotidyltransferase</keyword>
<dbReference type="NCBIfam" id="TIGR00057">
    <property type="entry name" value="L-threonylcarbamoyladenylate synthase"/>
    <property type="match status" value="1"/>
</dbReference>
<organism evidence="16 17">
    <name type="scientific">Luteitalea pratensis</name>
    <dbReference type="NCBI Taxonomy" id="1855912"/>
    <lineage>
        <taxon>Bacteria</taxon>
        <taxon>Pseudomonadati</taxon>
        <taxon>Acidobacteriota</taxon>
        <taxon>Vicinamibacteria</taxon>
        <taxon>Vicinamibacterales</taxon>
        <taxon>Vicinamibacteraceae</taxon>
        <taxon>Luteitalea</taxon>
    </lineage>
</organism>
<dbReference type="GO" id="GO:0006450">
    <property type="term" value="P:regulation of translational fidelity"/>
    <property type="evidence" value="ECO:0007669"/>
    <property type="project" value="TreeGrafter"/>
</dbReference>
<dbReference type="InterPro" id="IPR005145">
    <property type="entry name" value="Sua5_C"/>
</dbReference>
<dbReference type="SUPFAM" id="SSF55821">
    <property type="entry name" value="YrdC/RibB"/>
    <property type="match status" value="1"/>
</dbReference>
<dbReference type="GO" id="GO:0000049">
    <property type="term" value="F:tRNA binding"/>
    <property type="evidence" value="ECO:0007669"/>
    <property type="project" value="TreeGrafter"/>
</dbReference>
<protein>
    <recommendedName>
        <fullName evidence="4 13">Threonylcarbamoyl-AMP synthase</fullName>
        <shortName evidence="13">TC-AMP synthase</shortName>
        <ecNumber evidence="3 13">2.7.7.87</ecNumber>
    </recommendedName>
    <alternativeName>
        <fullName evidence="11 13">L-threonylcarbamoyladenylate synthase</fullName>
    </alternativeName>
</protein>
<dbReference type="PANTHER" id="PTHR17490:SF16">
    <property type="entry name" value="THREONYLCARBAMOYL-AMP SYNTHASE"/>
    <property type="match status" value="1"/>
</dbReference>
<keyword evidence="7 13" id="KW-0819">tRNA processing</keyword>
<evidence type="ECO:0000256" key="2">
    <source>
        <dbReference type="ARBA" id="ARBA00007663"/>
    </source>
</evidence>
<dbReference type="Gene3D" id="3.90.870.10">
    <property type="entry name" value="DHBP synthase"/>
    <property type="match status" value="1"/>
</dbReference>
<evidence type="ECO:0000256" key="9">
    <source>
        <dbReference type="ARBA" id="ARBA00022741"/>
    </source>
</evidence>
<gene>
    <name evidence="16" type="primary">rimN</name>
    <name evidence="16" type="ORF">LuPra_04126</name>
</gene>
<dbReference type="InterPro" id="IPR050156">
    <property type="entry name" value="TC-AMP_synthase_SUA5"/>
</dbReference>
<name>A0A143PRS7_LUTPR</name>